<sequence length="61" mass="6833">MFSVFSQQLQQLKLLNASPFISRHSSLLHSSFTEALECIAAYQLTLFTALLKLLNASLFIS</sequence>
<evidence type="ECO:0000313" key="2">
    <source>
        <dbReference type="Proteomes" id="UP000314294"/>
    </source>
</evidence>
<protein>
    <submittedName>
        <fullName evidence="1">Uncharacterized protein</fullName>
    </submittedName>
</protein>
<comment type="caution">
    <text evidence="1">The sequence shown here is derived from an EMBL/GenBank/DDBJ whole genome shotgun (WGS) entry which is preliminary data.</text>
</comment>
<dbReference type="EMBL" id="SRLO01000815">
    <property type="protein sequence ID" value="TNN45955.1"/>
    <property type="molecule type" value="Genomic_DNA"/>
</dbReference>
<name>A0A4Z2FYM2_9TELE</name>
<evidence type="ECO:0000313" key="1">
    <source>
        <dbReference type="EMBL" id="TNN45955.1"/>
    </source>
</evidence>
<dbReference type="AlphaFoldDB" id="A0A4Z2FYM2"/>
<dbReference type="Proteomes" id="UP000314294">
    <property type="component" value="Unassembled WGS sequence"/>
</dbReference>
<keyword evidence="2" id="KW-1185">Reference proteome</keyword>
<organism evidence="1 2">
    <name type="scientific">Liparis tanakae</name>
    <name type="common">Tanaka's snailfish</name>
    <dbReference type="NCBI Taxonomy" id="230148"/>
    <lineage>
        <taxon>Eukaryota</taxon>
        <taxon>Metazoa</taxon>
        <taxon>Chordata</taxon>
        <taxon>Craniata</taxon>
        <taxon>Vertebrata</taxon>
        <taxon>Euteleostomi</taxon>
        <taxon>Actinopterygii</taxon>
        <taxon>Neopterygii</taxon>
        <taxon>Teleostei</taxon>
        <taxon>Neoteleostei</taxon>
        <taxon>Acanthomorphata</taxon>
        <taxon>Eupercaria</taxon>
        <taxon>Perciformes</taxon>
        <taxon>Cottioidei</taxon>
        <taxon>Cottales</taxon>
        <taxon>Liparidae</taxon>
        <taxon>Liparis</taxon>
    </lineage>
</organism>
<accession>A0A4Z2FYM2</accession>
<reference evidence="1 2" key="1">
    <citation type="submission" date="2019-03" db="EMBL/GenBank/DDBJ databases">
        <title>First draft genome of Liparis tanakae, snailfish: a comprehensive survey of snailfish specific genes.</title>
        <authorList>
            <person name="Kim W."/>
            <person name="Song I."/>
            <person name="Jeong J.-H."/>
            <person name="Kim D."/>
            <person name="Kim S."/>
            <person name="Ryu S."/>
            <person name="Song J.Y."/>
            <person name="Lee S.K."/>
        </authorList>
    </citation>
    <scope>NUCLEOTIDE SEQUENCE [LARGE SCALE GENOMIC DNA]</scope>
    <source>
        <tissue evidence="1">Muscle</tissue>
    </source>
</reference>
<proteinExistence type="predicted"/>
<gene>
    <name evidence="1" type="ORF">EYF80_043836</name>
</gene>